<evidence type="ECO:0000313" key="1">
    <source>
        <dbReference type="EMBL" id="RQH28890.1"/>
    </source>
</evidence>
<reference evidence="1 2" key="1">
    <citation type="journal article" date="2018" name="ACS Chem. Biol.">
        <title>Ketoreductase domain dysfunction expands chemodiversity: malyngamide biosynthesis in the cyanobacterium Okeania hirsuta.</title>
        <authorList>
            <person name="Moss N.A."/>
            <person name="Leao T."/>
            <person name="Rankin M."/>
            <person name="McCullough T.M."/>
            <person name="Qu P."/>
            <person name="Korobeynikov A."/>
            <person name="Smith J.L."/>
            <person name="Gerwick L."/>
            <person name="Gerwick W.H."/>
        </authorList>
    </citation>
    <scope>NUCLEOTIDE SEQUENCE [LARGE SCALE GENOMIC DNA]</scope>
    <source>
        <strain evidence="1 2">PAB10Feb10-1</strain>
    </source>
</reference>
<sequence>MVLKGKALDHNFSVKESNPTFQSGVEIGFAEKSRAWGGWGVSEVWGERESRKNNSICQCF</sequence>
<name>A0A3N6NDK6_9CYAN</name>
<accession>A0A3N6NDK6</accession>
<comment type="caution">
    <text evidence="1">The sequence shown here is derived from an EMBL/GenBank/DDBJ whole genome shotgun (WGS) entry which is preliminary data.</text>
</comment>
<gene>
    <name evidence="1" type="ORF">D5R40_25125</name>
</gene>
<dbReference type="EMBL" id="RCBY01000200">
    <property type="protein sequence ID" value="RQH28890.1"/>
    <property type="molecule type" value="Genomic_DNA"/>
</dbReference>
<keyword evidence="2" id="KW-1185">Reference proteome</keyword>
<organism evidence="1 2">
    <name type="scientific">Okeania hirsuta</name>
    <dbReference type="NCBI Taxonomy" id="1458930"/>
    <lineage>
        <taxon>Bacteria</taxon>
        <taxon>Bacillati</taxon>
        <taxon>Cyanobacteriota</taxon>
        <taxon>Cyanophyceae</taxon>
        <taxon>Oscillatoriophycideae</taxon>
        <taxon>Oscillatoriales</taxon>
        <taxon>Microcoleaceae</taxon>
        <taxon>Okeania</taxon>
    </lineage>
</organism>
<protein>
    <submittedName>
        <fullName evidence="1">Uncharacterized protein</fullName>
    </submittedName>
</protein>
<proteinExistence type="predicted"/>
<evidence type="ECO:0000313" key="2">
    <source>
        <dbReference type="Proteomes" id="UP000269154"/>
    </source>
</evidence>
<dbReference type="AlphaFoldDB" id="A0A3N6NDK6"/>
<dbReference type="Proteomes" id="UP000269154">
    <property type="component" value="Unassembled WGS sequence"/>
</dbReference>